<evidence type="ECO:0008006" key="3">
    <source>
        <dbReference type="Google" id="ProtNLM"/>
    </source>
</evidence>
<dbReference type="PROSITE" id="PS51257">
    <property type="entry name" value="PROKAR_LIPOPROTEIN"/>
    <property type="match status" value="1"/>
</dbReference>
<gene>
    <name evidence="1" type="ORF">LT679_02510</name>
</gene>
<keyword evidence="2" id="KW-1185">Reference proteome</keyword>
<evidence type="ECO:0000313" key="1">
    <source>
        <dbReference type="EMBL" id="MCD8739462.1"/>
    </source>
</evidence>
<accession>A0ABS8TYK1</accession>
<dbReference type="EMBL" id="JAJPWV010000001">
    <property type="protein sequence ID" value="MCD8739462.1"/>
    <property type="molecule type" value="Genomic_DNA"/>
</dbReference>
<reference evidence="1 2" key="1">
    <citation type="submission" date="2021-12" db="EMBL/GenBank/DDBJ databases">
        <title>Mucilaginibacter roseus genome.</title>
        <authorList>
            <person name="Ferreira J.R."/>
            <person name="Newman J.D."/>
        </authorList>
    </citation>
    <scope>NUCLEOTIDE SEQUENCE [LARGE SCALE GENOMIC DNA]</scope>
    <source>
        <strain evidence="1 2">LMG 28454</strain>
    </source>
</reference>
<protein>
    <recommendedName>
        <fullName evidence="3">DUF4397 domain-containing protein</fullName>
    </recommendedName>
</protein>
<proteinExistence type="predicted"/>
<organism evidence="1 2">
    <name type="scientific">Mucilaginibacter roseus</name>
    <dbReference type="NCBI Taxonomy" id="1528868"/>
    <lineage>
        <taxon>Bacteria</taxon>
        <taxon>Pseudomonadati</taxon>
        <taxon>Bacteroidota</taxon>
        <taxon>Sphingobacteriia</taxon>
        <taxon>Sphingobacteriales</taxon>
        <taxon>Sphingobacteriaceae</taxon>
        <taxon>Mucilaginibacter</taxon>
    </lineage>
</organism>
<sequence length="288" mass="31498">MKKVIYICALFGIALASCKKDGKSPSKPDPDNNNKTYEVSFNVGIDASSKTISTKSAGGQKINADIDISDVASFLAYFVYNAQNKLVSHYVQDSTLTNFGSVNDNLQAGTYTVMLLATDGKPTLYNDEHFVAIGRDNFYKKFTLTVTNSAVTQNINLERRNGQLEIKILDAIPQGTNSISYEVSTDRALNIADGLPGDPTYLRSYVKKIPTNLIGTTNYSFLLSLTNTDRNLRVIINSATGKKVVIDSVKVMPNTRTVLSGNLFDVNSAGFNASYDQAFETDTTIVEF</sequence>
<name>A0ABS8TYK1_9SPHI</name>
<comment type="caution">
    <text evidence="1">The sequence shown here is derived from an EMBL/GenBank/DDBJ whole genome shotgun (WGS) entry which is preliminary data.</text>
</comment>
<dbReference type="RefSeq" id="WP_232175343.1">
    <property type="nucleotide sequence ID" value="NZ_JAJPWV010000001.1"/>
</dbReference>
<dbReference type="Proteomes" id="UP001199919">
    <property type="component" value="Unassembled WGS sequence"/>
</dbReference>
<evidence type="ECO:0000313" key="2">
    <source>
        <dbReference type="Proteomes" id="UP001199919"/>
    </source>
</evidence>